<dbReference type="InterPro" id="IPR006913">
    <property type="entry name" value="CENP-V/GFA"/>
</dbReference>
<dbReference type="PROSITE" id="PS51891">
    <property type="entry name" value="CENP_V_GFA"/>
    <property type="match status" value="1"/>
</dbReference>
<dbReference type="Pfam" id="PF04828">
    <property type="entry name" value="GFA"/>
    <property type="match status" value="1"/>
</dbReference>
<dbReference type="InterPro" id="IPR011057">
    <property type="entry name" value="Mss4-like_sf"/>
</dbReference>
<evidence type="ECO:0000256" key="4">
    <source>
        <dbReference type="ARBA" id="ARBA00023239"/>
    </source>
</evidence>
<dbReference type="Gene3D" id="3.90.1590.10">
    <property type="entry name" value="glutathione-dependent formaldehyde- activating enzyme (gfa)"/>
    <property type="match status" value="1"/>
</dbReference>
<protein>
    <recommendedName>
        <fullName evidence="5">CENP-V/GFA domain-containing protein</fullName>
    </recommendedName>
</protein>
<feature type="domain" description="CENP-V/GFA" evidence="5">
    <location>
        <begin position="2"/>
        <end position="118"/>
    </location>
</feature>
<evidence type="ECO:0000313" key="6">
    <source>
        <dbReference type="EMBL" id="GGW73556.1"/>
    </source>
</evidence>
<comment type="similarity">
    <text evidence="1">Belongs to the Gfa family.</text>
</comment>
<sequence>MYQVSCLCGAIAIEVHGGIDSIIHCHCSKCRKNSGTAYATNGFIKKAGLIINTGEEQIGFYETAPGKKRHFCKVCASPIFSSNESSPELLRLRLGVLDSDIEERPVSHNFVSSRANWDDLDAELPRYDGHEPSRVVQK</sequence>
<evidence type="ECO:0000313" key="7">
    <source>
        <dbReference type="Proteomes" id="UP000634667"/>
    </source>
</evidence>
<dbReference type="PANTHER" id="PTHR33337:SF40">
    <property type="entry name" value="CENP-V_GFA DOMAIN-CONTAINING PROTEIN-RELATED"/>
    <property type="match status" value="1"/>
</dbReference>
<evidence type="ECO:0000256" key="2">
    <source>
        <dbReference type="ARBA" id="ARBA00022723"/>
    </source>
</evidence>
<proteinExistence type="inferred from homology"/>
<name>A0ABQ2WX56_9ALTE</name>
<evidence type="ECO:0000259" key="5">
    <source>
        <dbReference type="PROSITE" id="PS51891"/>
    </source>
</evidence>
<reference evidence="7" key="1">
    <citation type="journal article" date="2019" name="Int. J. Syst. Evol. Microbiol.">
        <title>The Global Catalogue of Microorganisms (GCM) 10K type strain sequencing project: providing services to taxonomists for standard genome sequencing and annotation.</title>
        <authorList>
            <consortium name="The Broad Institute Genomics Platform"/>
            <consortium name="The Broad Institute Genome Sequencing Center for Infectious Disease"/>
            <person name="Wu L."/>
            <person name="Ma J."/>
        </authorList>
    </citation>
    <scope>NUCLEOTIDE SEQUENCE [LARGE SCALE GENOMIC DNA]</scope>
    <source>
        <strain evidence="7">KCTC 23723</strain>
    </source>
</reference>
<evidence type="ECO:0000256" key="3">
    <source>
        <dbReference type="ARBA" id="ARBA00022833"/>
    </source>
</evidence>
<evidence type="ECO:0000256" key="1">
    <source>
        <dbReference type="ARBA" id="ARBA00005495"/>
    </source>
</evidence>
<dbReference type="RefSeq" id="WP_189484234.1">
    <property type="nucleotide sequence ID" value="NZ_BMYR01000022.1"/>
</dbReference>
<organism evidence="6 7">
    <name type="scientific">Alishewanella tabrizica</name>
    <dbReference type="NCBI Taxonomy" id="671278"/>
    <lineage>
        <taxon>Bacteria</taxon>
        <taxon>Pseudomonadati</taxon>
        <taxon>Pseudomonadota</taxon>
        <taxon>Gammaproteobacteria</taxon>
        <taxon>Alteromonadales</taxon>
        <taxon>Alteromonadaceae</taxon>
        <taxon>Alishewanella</taxon>
    </lineage>
</organism>
<accession>A0ABQ2WX56</accession>
<keyword evidence="3" id="KW-0862">Zinc</keyword>
<keyword evidence="2" id="KW-0479">Metal-binding</keyword>
<dbReference type="SUPFAM" id="SSF51316">
    <property type="entry name" value="Mss4-like"/>
    <property type="match status" value="1"/>
</dbReference>
<comment type="caution">
    <text evidence="6">The sequence shown here is derived from an EMBL/GenBank/DDBJ whole genome shotgun (WGS) entry which is preliminary data.</text>
</comment>
<dbReference type="Proteomes" id="UP000634667">
    <property type="component" value="Unassembled WGS sequence"/>
</dbReference>
<dbReference type="PANTHER" id="PTHR33337">
    <property type="entry name" value="GFA DOMAIN-CONTAINING PROTEIN"/>
    <property type="match status" value="1"/>
</dbReference>
<dbReference type="EMBL" id="BMYR01000022">
    <property type="protein sequence ID" value="GGW73556.1"/>
    <property type="molecule type" value="Genomic_DNA"/>
</dbReference>
<gene>
    <name evidence="6" type="ORF">GCM10008111_31890</name>
</gene>
<keyword evidence="7" id="KW-1185">Reference proteome</keyword>
<keyword evidence="4" id="KW-0456">Lyase</keyword>